<dbReference type="GO" id="GO:0005509">
    <property type="term" value="F:calcium ion binding"/>
    <property type="evidence" value="ECO:0007669"/>
    <property type="project" value="InterPro"/>
</dbReference>
<dbReference type="InterPro" id="IPR036691">
    <property type="entry name" value="Endo/exonu/phosph_ase_sf"/>
</dbReference>
<accession>A0A1G7BBI4</accession>
<dbReference type="RefSeq" id="WP_090664869.1">
    <property type="nucleotide sequence ID" value="NZ_FMZX01000024.1"/>
</dbReference>
<feature type="region of interest" description="Disordered" evidence="1">
    <location>
        <begin position="779"/>
        <end position="812"/>
    </location>
</feature>
<keyword evidence="4" id="KW-1185">Reference proteome</keyword>
<protein>
    <recommendedName>
        <fullName evidence="2">LTD domain-containing protein</fullName>
    </recommendedName>
</protein>
<dbReference type="PANTHER" id="PTHR42834:SF1">
    <property type="entry name" value="ENDONUCLEASE_EXONUCLEASE_PHOSPHATASE FAMILY PROTEIN (AFU_ORTHOLOGUE AFUA_3G09210)"/>
    <property type="match status" value="1"/>
</dbReference>
<dbReference type="GO" id="GO:0003824">
    <property type="term" value="F:catalytic activity"/>
    <property type="evidence" value="ECO:0007669"/>
    <property type="project" value="InterPro"/>
</dbReference>
<evidence type="ECO:0000259" key="2">
    <source>
        <dbReference type="PROSITE" id="PS51841"/>
    </source>
</evidence>
<dbReference type="PANTHER" id="PTHR42834">
    <property type="entry name" value="ENDONUCLEASE/EXONUCLEASE/PHOSPHATASE FAMILY PROTEIN (AFU_ORTHOLOGUE AFUA_3G09210)"/>
    <property type="match status" value="1"/>
</dbReference>
<feature type="domain" description="LTD" evidence="2">
    <location>
        <begin position="1"/>
        <end position="190"/>
    </location>
</feature>
<dbReference type="InterPro" id="IPR018511">
    <property type="entry name" value="Hemolysin-typ_Ca-bd_CS"/>
</dbReference>
<evidence type="ECO:0000256" key="1">
    <source>
        <dbReference type="SAM" id="MobiDB-lite"/>
    </source>
</evidence>
<dbReference type="AlphaFoldDB" id="A0A1G7BBI4"/>
<dbReference type="PRINTS" id="PR00313">
    <property type="entry name" value="CABNDNGRPT"/>
</dbReference>
<dbReference type="PROSITE" id="PS51841">
    <property type="entry name" value="LTD"/>
    <property type="match status" value="1"/>
</dbReference>
<dbReference type="InterPro" id="IPR001343">
    <property type="entry name" value="Hemolysn_Ca-bd"/>
</dbReference>
<dbReference type="Gene3D" id="3.60.10.10">
    <property type="entry name" value="Endonuclease/exonuclease/phosphatase"/>
    <property type="match status" value="1"/>
</dbReference>
<proteinExistence type="predicted"/>
<dbReference type="SUPFAM" id="SSF51120">
    <property type="entry name" value="beta-Roll"/>
    <property type="match status" value="2"/>
</dbReference>
<dbReference type="Proteomes" id="UP000198925">
    <property type="component" value="Unassembled WGS sequence"/>
</dbReference>
<reference evidence="3 4" key="1">
    <citation type="submission" date="2016-10" db="EMBL/GenBank/DDBJ databases">
        <authorList>
            <person name="de Groot N.N."/>
        </authorList>
    </citation>
    <scope>NUCLEOTIDE SEQUENCE [LARGE SCALE GENOMIC DNA]</scope>
    <source>
        <strain evidence="3 4">CPCC 100156</strain>
    </source>
</reference>
<sequence>MAWINEIHYDNAGADSGEFIEVAGAAGTDLTGWSLVLYNGSNGQAYGTRALSGVIPDQQDGFGTFALTFPIDGIQNGAPDAVALVDAAGQTVQFLSYEGRLTATNGPANGLTSTDIGVAETGSTPAGQSLQLTGIGRAYSDFSWTVPGDDTPAAPNGGQAFSPSGGEGPEDPAPPALTEISAIQGTGQRSGFDGQLVTTRGIVTAIDTNGSRGFYLQSPTGDGNAATSDAVFVFTSVVPAVEVGQLVEVTGTVEEFLPSGAAAGSLTTTEIVATGTNAYTVVDATPEIGVTTTLIGGTAGRLPPTEDLTAGASFFESLEGMLVTLAGPTAVAPTNGFGEIYTAVAGPDGQPYGTGFSARGTLNIDGGTPSFGDTNTAGGDFNPERFQLDPDTGVLPGFSAPAVDVGARISDVTGIVNYDFGQYQVVPTQAFEVTAASSLQRETTALTSSAGRLTVATYNAENLDPGDGPARFTTIATELLNNLGAPDIVAVQEIQDSDGPANSDITSASQTLGQLVQALNAIAPSGVEYAFVDNPFVNDDAVGGEPGGNIRNAFLYRTDRVDLFETSLRTVAANGGAVTEPGSYADQATNPDNPFYQSRVPLAADFTFNGETLTVLSNHFTSKGGSAALLSEEKPPFNGGEVQRAAQAQAVNSFVDGLLAADGNAKVVVAGDLNDFEFEEPLGVLEGLTRIEKYDVPGDDPIAATATLVPGGERVLNDQVETLPEDERYGYVFEGNSQSLDHILVSDALRQVAEYDIVHINSEFAAQTSDHDPSVLRLKIGGNTGTPGGTQGNDNLRGTDHDDRLNGGGGNDALNGLGGNDVLLGGPGNDTLRGAAGNDTLDGGEGSDTADYILATQQVVVDLAAARVSQDGQGGQDRLASIENVVGGPGNDTIRGDAAANRLVGGAGNDAINGMGGNDAINGGEGRDVLRGGAGQDNVAGGNGNDTFTIFAADVTDGTVDTILDFEGAGKPYSSADTDILRLEGFDDSARLTVASISPDGSRYLYNIVDGTGTLGRFILISETGMGLGEGASDYLFS</sequence>
<name>A0A1G7BBI4_9PROT</name>
<dbReference type="Gene3D" id="2.150.10.10">
    <property type="entry name" value="Serralysin-like metalloprotease, C-terminal"/>
    <property type="match status" value="3"/>
</dbReference>
<gene>
    <name evidence="3" type="ORF">SAMN04487779_102422</name>
</gene>
<dbReference type="InterPro" id="IPR005135">
    <property type="entry name" value="Endo/exonuclease/phosphatase"/>
</dbReference>
<dbReference type="Pfam" id="PF03372">
    <property type="entry name" value="Exo_endo_phos"/>
    <property type="match status" value="1"/>
</dbReference>
<dbReference type="PROSITE" id="PS00330">
    <property type="entry name" value="HEMOLYSIN_CALCIUM"/>
    <property type="match status" value="3"/>
</dbReference>
<dbReference type="InterPro" id="IPR001322">
    <property type="entry name" value="Lamin_tail_dom"/>
</dbReference>
<dbReference type="SUPFAM" id="SSF56219">
    <property type="entry name" value="DNase I-like"/>
    <property type="match status" value="1"/>
</dbReference>
<evidence type="ECO:0000313" key="4">
    <source>
        <dbReference type="Proteomes" id="UP000198925"/>
    </source>
</evidence>
<dbReference type="EMBL" id="FMZX01000024">
    <property type="protein sequence ID" value="SDE24429.1"/>
    <property type="molecule type" value="Genomic_DNA"/>
</dbReference>
<dbReference type="InterPro" id="IPR011049">
    <property type="entry name" value="Serralysin-like_metalloprot_C"/>
</dbReference>
<feature type="compositionally biased region" description="Gly residues" evidence="1">
    <location>
        <begin position="782"/>
        <end position="791"/>
    </location>
</feature>
<organism evidence="3 4">
    <name type="scientific">Belnapia rosea</name>
    <dbReference type="NCBI Taxonomy" id="938405"/>
    <lineage>
        <taxon>Bacteria</taxon>
        <taxon>Pseudomonadati</taxon>
        <taxon>Pseudomonadota</taxon>
        <taxon>Alphaproteobacteria</taxon>
        <taxon>Acetobacterales</taxon>
        <taxon>Roseomonadaceae</taxon>
        <taxon>Belnapia</taxon>
    </lineage>
</organism>
<feature type="region of interest" description="Disordered" evidence="1">
    <location>
        <begin position="147"/>
        <end position="173"/>
    </location>
</feature>
<dbReference type="Pfam" id="PF00353">
    <property type="entry name" value="HemolysinCabind"/>
    <property type="match status" value="2"/>
</dbReference>
<evidence type="ECO:0000313" key="3">
    <source>
        <dbReference type="EMBL" id="SDE24429.1"/>
    </source>
</evidence>
<dbReference type="CDD" id="cd04486">
    <property type="entry name" value="YhcR_OBF_like"/>
    <property type="match status" value="1"/>
</dbReference>
<dbReference type="STRING" id="938405.SAMN02927895_04626"/>